<name>A0A8X7C9H3_9ARAC</name>
<evidence type="ECO:0000313" key="3">
    <source>
        <dbReference type="Proteomes" id="UP000886998"/>
    </source>
</evidence>
<comment type="caution">
    <text evidence="2">The sequence shown here is derived from an EMBL/GenBank/DDBJ whole genome shotgun (WGS) entry which is preliminary data.</text>
</comment>
<sequence>MRSLTLPFHTERPPVLEQLSESFVAACLKSSENSAPVEGIIHDPDSKGDDSNSLQDWRPISLSDTSYKLFTKCLARKLSNWCETHEVISNAQKGFTPYDGVIEHNFLVDQHLAAARRDKVDKFAAWLDISNAFGSIPHAVIFEELRACGVDREFIGLVNNIYQNATTSVITNEGPTPSIPSGVESNKDARSVASCLTSPSTAYSSQFKTRGRASHPCFC</sequence>
<reference evidence="2" key="1">
    <citation type="submission" date="2020-08" db="EMBL/GenBank/DDBJ databases">
        <title>Multicomponent nature underlies the extraordinary mechanical properties of spider dragline silk.</title>
        <authorList>
            <person name="Kono N."/>
            <person name="Nakamura H."/>
            <person name="Mori M."/>
            <person name="Yoshida Y."/>
            <person name="Ohtoshi R."/>
            <person name="Malay A.D."/>
            <person name="Moran D.A.P."/>
            <person name="Tomita M."/>
            <person name="Numata K."/>
            <person name="Arakawa K."/>
        </authorList>
    </citation>
    <scope>NUCLEOTIDE SEQUENCE</scope>
</reference>
<dbReference type="InterPro" id="IPR000477">
    <property type="entry name" value="RT_dom"/>
</dbReference>
<keyword evidence="3" id="KW-1185">Reference proteome</keyword>
<dbReference type="AlphaFoldDB" id="A0A8X7C9H3"/>
<evidence type="ECO:0000259" key="1">
    <source>
        <dbReference type="Pfam" id="PF00078"/>
    </source>
</evidence>
<dbReference type="GO" id="GO:0071897">
    <property type="term" value="P:DNA biosynthetic process"/>
    <property type="evidence" value="ECO:0007669"/>
    <property type="project" value="UniProtKB-ARBA"/>
</dbReference>
<gene>
    <name evidence="2" type="primary">PO21_26</name>
    <name evidence="2" type="ORF">TNIN_354041</name>
</gene>
<proteinExistence type="predicted"/>
<dbReference type="EMBL" id="BMAV01011191">
    <property type="protein sequence ID" value="GFY56884.1"/>
    <property type="molecule type" value="Genomic_DNA"/>
</dbReference>
<feature type="domain" description="Reverse transcriptase" evidence="1">
    <location>
        <begin position="54"/>
        <end position="166"/>
    </location>
</feature>
<dbReference type="Pfam" id="PF00078">
    <property type="entry name" value="RVT_1"/>
    <property type="match status" value="1"/>
</dbReference>
<dbReference type="OrthoDB" id="6433186at2759"/>
<organism evidence="2 3">
    <name type="scientific">Trichonephila inaurata madagascariensis</name>
    <dbReference type="NCBI Taxonomy" id="2747483"/>
    <lineage>
        <taxon>Eukaryota</taxon>
        <taxon>Metazoa</taxon>
        <taxon>Ecdysozoa</taxon>
        <taxon>Arthropoda</taxon>
        <taxon>Chelicerata</taxon>
        <taxon>Arachnida</taxon>
        <taxon>Araneae</taxon>
        <taxon>Araneomorphae</taxon>
        <taxon>Entelegynae</taxon>
        <taxon>Araneoidea</taxon>
        <taxon>Nephilidae</taxon>
        <taxon>Trichonephila</taxon>
        <taxon>Trichonephila inaurata</taxon>
    </lineage>
</organism>
<dbReference type="InterPro" id="IPR043502">
    <property type="entry name" value="DNA/RNA_pol_sf"/>
</dbReference>
<dbReference type="Proteomes" id="UP000886998">
    <property type="component" value="Unassembled WGS sequence"/>
</dbReference>
<evidence type="ECO:0000313" key="2">
    <source>
        <dbReference type="EMBL" id="GFY56884.1"/>
    </source>
</evidence>
<dbReference type="PANTHER" id="PTHR19446">
    <property type="entry name" value="REVERSE TRANSCRIPTASES"/>
    <property type="match status" value="1"/>
</dbReference>
<dbReference type="SUPFAM" id="SSF56672">
    <property type="entry name" value="DNA/RNA polymerases"/>
    <property type="match status" value="1"/>
</dbReference>
<protein>
    <submittedName>
        <fullName evidence="2">Retrovirus-related Pol polyprotein from type-1 retrotransposable element R2</fullName>
    </submittedName>
</protein>
<accession>A0A8X7C9H3</accession>